<organism evidence="1">
    <name type="scientific">Rhizophora mucronata</name>
    <name type="common">Asiatic mangrove</name>
    <dbReference type="NCBI Taxonomy" id="61149"/>
    <lineage>
        <taxon>Eukaryota</taxon>
        <taxon>Viridiplantae</taxon>
        <taxon>Streptophyta</taxon>
        <taxon>Embryophyta</taxon>
        <taxon>Tracheophyta</taxon>
        <taxon>Spermatophyta</taxon>
        <taxon>Magnoliopsida</taxon>
        <taxon>eudicotyledons</taxon>
        <taxon>Gunneridae</taxon>
        <taxon>Pentapetalae</taxon>
        <taxon>rosids</taxon>
        <taxon>fabids</taxon>
        <taxon>Malpighiales</taxon>
        <taxon>Rhizophoraceae</taxon>
        <taxon>Rhizophora</taxon>
    </lineage>
</organism>
<accession>A0A2P2QJT5</accession>
<dbReference type="AlphaFoldDB" id="A0A2P2QJT5"/>
<proteinExistence type="predicted"/>
<dbReference type="EMBL" id="GGEC01086710">
    <property type="protein sequence ID" value="MBX67194.1"/>
    <property type="molecule type" value="Transcribed_RNA"/>
</dbReference>
<protein>
    <submittedName>
        <fullName evidence="1">Uncharacterized protein</fullName>
    </submittedName>
</protein>
<evidence type="ECO:0000313" key="1">
    <source>
        <dbReference type="EMBL" id="MBX67194.1"/>
    </source>
</evidence>
<name>A0A2P2QJT5_RHIMU</name>
<sequence>MEILHLPLTYQYTHIAGTKGTNNIKHSPWKLSGRYYL</sequence>
<reference evidence="1" key="1">
    <citation type="submission" date="2018-02" db="EMBL/GenBank/DDBJ databases">
        <title>Rhizophora mucronata_Transcriptome.</title>
        <authorList>
            <person name="Meera S.P."/>
            <person name="Sreeshan A."/>
            <person name="Augustine A."/>
        </authorList>
    </citation>
    <scope>NUCLEOTIDE SEQUENCE</scope>
    <source>
        <tissue evidence="1">Leaf</tissue>
    </source>
</reference>